<dbReference type="InterPro" id="IPR016039">
    <property type="entry name" value="Thiolase-like"/>
</dbReference>
<dbReference type="GO" id="GO:0004312">
    <property type="term" value="F:fatty acid synthase activity"/>
    <property type="evidence" value="ECO:0007669"/>
    <property type="project" value="TreeGrafter"/>
</dbReference>
<keyword evidence="2" id="KW-0597">Phosphoprotein</keyword>
<dbReference type="GO" id="GO:0044550">
    <property type="term" value="P:secondary metabolite biosynthetic process"/>
    <property type="evidence" value="ECO:0007669"/>
    <property type="project" value="TreeGrafter"/>
</dbReference>
<dbReference type="InterPro" id="IPR016035">
    <property type="entry name" value="Acyl_Trfase/lysoPLipase"/>
</dbReference>
<dbReference type="SMART" id="SM00825">
    <property type="entry name" value="PKS_KS"/>
    <property type="match status" value="1"/>
</dbReference>
<dbReference type="Pfam" id="PF00698">
    <property type="entry name" value="Acyl_transf_1"/>
    <property type="match status" value="1"/>
</dbReference>
<dbReference type="OrthoDB" id="329835at2759"/>
<proteinExistence type="predicted"/>
<dbReference type="Pfam" id="PF00109">
    <property type="entry name" value="ketoacyl-synt"/>
    <property type="match status" value="1"/>
</dbReference>
<dbReference type="InterPro" id="IPR014031">
    <property type="entry name" value="Ketoacyl_synth_C"/>
</dbReference>
<keyword evidence="4" id="KW-0560">Oxidoreductase</keyword>
<evidence type="ECO:0000313" key="7">
    <source>
        <dbReference type="EMBL" id="OCL09856.1"/>
    </source>
</evidence>
<gene>
    <name evidence="7" type="ORF">AOQ84DRAFT_362909</name>
</gene>
<feature type="region of interest" description="Disordered" evidence="5">
    <location>
        <begin position="300"/>
        <end position="324"/>
    </location>
</feature>
<dbReference type="GO" id="GO:0016491">
    <property type="term" value="F:oxidoreductase activity"/>
    <property type="evidence" value="ECO:0007669"/>
    <property type="project" value="UniProtKB-KW"/>
</dbReference>
<reference evidence="7 8" key="1">
    <citation type="journal article" date="2016" name="Nat. Commun.">
        <title>Ectomycorrhizal ecology is imprinted in the genome of the dominant symbiotic fungus Cenococcum geophilum.</title>
        <authorList>
            <consortium name="DOE Joint Genome Institute"/>
            <person name="Peter M."/>
            <person name="Kohler A."/>
            <person name="Ohm R.A."/>
            <person name="Kuo A."/>
            <person name="Krutzmann J."/>
            <person name="Morin E."/>
            <person name="Arend M."/>
            <person name="Barry K.W."/>
            <person name="Binder M."/>
            <person name="Choi C."/>
            <person name="Clum A."/>
            <person name="Copeland A."/>
            <person name="Grisel N."/>
            <person name="Haridas S."/>
            <person name="Kipfer T."/>
            <person name="LaButti K."/>
            <person name="Lindquist E."/>
            <person name="Lipzen A."/>
            <person name="Maire R."/>
            <person name="Meier B."/>
            <person name="Mihaltcheva S."/>
            <person name="Molinier V."/>
            <person name="Murat C."/>
            <person name="Poggeler S."/>
            <person name="Quandt C.A."/>
            <person name="Sperisen C."/>
            <person name="Tritt A."/>
            <person name="Tisserant E."/>
            <person name="Crous P.W."/>
            <person name="Henrissat B."/>
            <person name="Nehls U."/>
            <person name="Egli S."/>
            <person name="Spatafora J.W."/>
            <person name="Grigoriev I.V."/>
            <person name="Martin F.M."/>
        </authorList>
    </citation>
    <scope>NUCLEOTIDE SEQUENCE [LARGE SCALE GENOMIC DNA]</scope>
    <source>
        <strain evidence="7 8">CBS 207.34</strain>
    </source>
</reference>
<keyword evidence="1" id="KW-0596">Phosphopantetheine</keyword>
<dbReference type="GO" id="GO:0004315">
    <property type="term" value="F:3-oxoacyl-[acyl-carrier-protein] synthase activity"/>
    <property type="evidence" value="ECO:0007669"/>
    <property type="project" value="InterPro"/>
</dbReference>
<sequence length="690" mass="75361">MAFDPETKLKYKPMGTSNSILSGRISWFFDFKGPSLTVDTACSSSMVAFHLGCQNLRNHESDMSIICGVNIFVWPTDWFGMAHHGFLSPDGKCYSFDHRASGYSRGEGVGTLVVKRLSTALRDGDTIRAVVRGTALNQDGRTPGVTVPSTAAQERLIQETYAKAGIDVRETALNRICMLLYVGTAAGDPIEARAIATAFQSNARKYPLILGAVKSAIGHTERASGIASIIKSVMILKEGLIPTNANFEKPNPKIPFGKYKLQLATKPIPWPLPGPRRASINSFGFSDLPAPLARQLQSAIRNPPTNGAPEEPAPIQPMDKDRENNKISEANRLDETARNVEKSANGVIKVQTVRNSRIFVFSSFDEVGLKRNFENLAEHLNYLGSTQAKTEDLYLNDLAYTLSNKRTIFPWRSYCLASSINELAASLLKGTGISKPVRVRSAPIIGFIFTGQGAQWWGMGRELLGFVSFSQSLQDATAYMKSLGSPWLLLDELLQDKDNSKINGPSLAHPACTALQVALVELLFSWGLVPSVVAGHSSGEIAAAFCSGKITHEEVWKIAHFRGKVSEKVMYKGAMLAVGLTITDLSPYMNRINAKHSGELTVACLNSPKNHTISGDEAKVDALKKLLDLDSVFTRKLNVVTAYHSKHMRIVADEYLALLQSVQSNENSPTKREIQMISTVTGKLVEGELG</sequence>
<evidence type="ECO:0000256" key="4">
    <source>
        <dbReference type="ARBA" id="ARBA00023002"/>
    </source>
</evidence>
<dbReference type="InterPro" id="IPR018201">
    <property type="entry name" value="Ketoacyl_synth_AS"/>
</dbReference>
<dbReference type="InterPro" id="IPR016036">
    <property type="entry name" value="Malonyl_transacylase_ACP-bd"/>
</dbReference>
<dbReference type="InterPro" id="IPR014043">
    <property type="entry name" value="Acyl_transferase_dom"/>
</dbReference>
<evidence type="ECO:0000256" key="2">
    <source>
        <dbReference type="ARBA" id="ARBA00022553"/>
    </source>
</evidence>
<dbReference type="SUPFAM" id="SSF55048">
    <property type="entry name" value="Probable ACP-binding domain of malonyl-CoA ACP transacylase"/>
    <property type="match status" value="1"/>
</dbReference>
<dbReference type="Gene3D" id="3.30.70.3290">
    <property type="match status" value="1"/>
</dbReference>
<feature type="domain" description="Ketosynthase family 3 (KS3)" evidence="6">
    <location>
        <begin position="1"/>
        <end position="296"/>
    </location>
</feature>
<protein>
    <submittedName>
        <fullName evidence="7">Thiolase-like protein</fullName>
    </submittedName>
</protein>
<dbReference type="Gene3D" id="3.40.366.10">
    <property type="entry name" value="Malonyl-Coenzyme A Acyl Carrier Protein, domain 2"/>
    <property type="match status" value="1"/>
</dbReference>
<dbReference type="EMBL" id="KV749350">
    <property type="protein sequence ID" value="OCL09856.1"/>
    <property type="molecule type" value="Genomic_DNA"/>
</dbReference>
<evidence type="ECO:0000259" key="6">
    <source>
        <dbReference type="PROSITE" id="PS52004"/>
    </source>
</evidence>
<dbReference type="Proteomes" id="UP000250140">
    <property type="component" value="Unassembled WGS sequence"/>
</dbReference>
<dbReference type="InterPro" id="IPR014030">
    <property type="entry name" value="Ketoacyl_synth_N"/>
</dbReference>
<dbReference type="PROSITE" id="PS52004">
    <property type="entry name" value="KS3_2"/>
    <property type="match status" value="1"/>
</dbReference>
<dbReference type="Pfam" id="PF02801">
    <property type="entry name" value="Ketoacyl-synt_C"/>
    <property type="match status" value="1"/>
</dbReference>
<keyword evidence="3" id="KW-0808">Transferase</keyword>
<accession>A0A8E2F3E5</accession>
<dbReference type="Gene3D" id="3.40.47.10">
    <property type="match status" value="1"/>
</dbReference>
<dbReference type="PANTHER" id="PTHR43775">
    <property type="entry name" value="FATTY ACID SYNTHASE"/>
    <property type="match status" value="1"/>
</dbReference>
<dbReference type="AlphaFoldDB" id="A0A8E2F3E5"/>
<dbReference type="SMART" id="SM00827">
    <property type="entry name" value="PKS_AT"/>
    <property type="match status" value="1"/>
</dbReference>
<dbReference type="SUPFAM" id="SSF53901">
    <property type="entry name" value="Thiolase-like"/>
    <property type="match status" value="2"/>
</dbReference>
<evidence type="ECO:0000256" key="1">
    <source>
        <dbReference type="ARBA" id="ARBA00022450"/>
    </source>
</evidence>
<name>A0A8E2F3E5_9PEZI</name>
<dbReference type="InterPro" id="IPR001227">
    <property type="entry name" value="Ac_transferase_dom_sf"/>
</dbReference>
<keyword evidence="8" id="KW-1185">Reference proteome</keyword>
<dbReference type="SUPFAM" id="SSF52151">
    <property type="entry name" value="FabD/lysophospholipase-like"/>
    <property type="match status" value="1"/>
</dbReference>
<organism evidence="7 8">
    <name type="scientific">Glonium stellatum</name>
    <dbReference type="NCBI Taxonomy" id="574774"/>
    <lineage>
        <taxon>Eukaryota</taxon>
        <taxon>Fungi</taxon>
        <taxon>Dikarya</taxon>
        <taxon>Ascomycota</taxon>
        <taxon>Pezizomycotina</taxon>
        <taxon>Dothideomycetes</taxon>
        <taxon>Pleosporomycetidae</taxon>
        <taxon>Gloniales</taxon>
        <taxon>Gloniaceae</taxon>
        <taxon>Glonium</taxon>
    </lineage>
</organism>
<dbReference type="InterPro" id="IPR050091">
    <property type="entry name" value="PKS_NRPS_Biosynth_Enz"/>
</dbReference>
<evidence type="ECO:0000313" key="8">
    <source>
        <dbReference type="Proteomes" id="UP000250140"/>
    </source>
</evidence>
<dbReference type="InterPro" id="IPR020841">
    <property type="entry name" value="PKS_Beta-ketoAc_synthase_dom"/>
</dbReference>
<dbReference type="CDD" id="cd00833">
    <property type="entry name" value="PKS"/>
    <property type="match status" value="1"/>
</dbReference>
<evidence type="ECO:0000256" key="5">
    <source>
        <dbReference type="SAM" id="MobiDB-lite"/>
    </source>
</evidence>
<evidence type="ECO:0000256" key="3">
    <source>
        <dbReference type="ARBA" id="ARBA00022679"/>
    </source>
</evidence>
<dbReference type="GO" id="GO:0006633">
    <property type="term" value="P:fatty acid biosynthetic process"/>
    <property type="evidence" value="ECO:0007669"/>
    <property type="project" value="InterPro"/>
</dbReference>
<dbReference type="PANTHER" id="PTHR43775:SF29">
    <property type="entry name" value="ASPERFURANONE POLYKETIDE SYNTHASE AFOG-RELATED"/>
    <property type="match status" value="1"/>
</dbReference>
<dbReference type="PROSITE" id="PS00606">
    <property type="entry name" value="KS3_1"/>
    <property type="match status" value="1"/>
</dbReference>